<dbReference type="EMBL" id="JBELPY010000005">
    <property type="protein sequence ID" value="MFL9834239.1"/>
    <property type="molecule type" value="Genomic_DNA"/>
</dbReference>
<reference evidence="1 2" key="1">
    <citation type="submission" date="2024-06" db="EMBL/GenBank/DDBJ databases">
        <authorList>
            <person name="Kaempfer P."/>
            <person name="Viver T."/>
        </authorList>
    </citation>
    <scope>NUCLEOTIDE SEQUENCE [LARGE SCALE GENOMIC DNA]</scope>
    <source>
        <strain evidence="1 2">ST-37</strain>
    </source>
</reference>
<accession>A0ABW8Y215</accession>
<evidence type="ECO:0000313" key="1">
    <source>
        <dbReference type="EMBL" id="MFL9834239.1"/>
    </source>
</evidence>
<keyword evidence="2" id="KW-1185">Reference proteome</keyword>
<comment type="caution">
    <text evidence="1">The sequence shown here is derived from an EMBL/GenBank/DDBJ whole genome shotgun (WGS) entry which is preliminary data.</text>
</comment>
<proteinExistence type="predicted"/>
<dbReference type="RefSeq" id="WP_408089880.1">
    <property type="nucleotide sequence ID" value="NZ_JBELPY010000005.1"/>
</dbReference>
<dbReference type="Proteomes" id="UP001629058">
    <property type="component" value="Unassembled WGS sequence"/>
</dbReference>
<gene>
    <name evidence="1" type="ORF">ABS765_09395</name>
</gene>
<sequence length="94" mass="10860">MKSVATILLLFCIFCTSCQKSYNLKGNWKNCGDSPGLSDALVFNDSYNFVRNDTVFLRKDSAIAIIERISFEYGEKKLYVKSLADYKIYRFCKK</sequence>
<name>A0ABW8Y215_9FLAO</name>
<protein>
    <submittedName>
        <fullName evidence="1">Uncharacterized protein</fullName>
    </submittedName>
</protein>
<evidence type="ECO:0000313" key="2">
    <source>
        <dbReference type="Proteomes" id="UP001629058"/>
    </source>
</evidence>
<organism evidence="1 2">
    <name type="scientific">Chryseobacterium terrae</name>
    <dbReference type="NCBI Taxonomy" id="3163299"/>
    <lineage>
        <taxon>Bacteria</taxon>
        <taxon>Pseudomonadati</taxon>
        <taxon>Bacteroidota</taxon>
        <taxon>Flavobacteriia</taxon>
        <taxon>Flavobacteriales</taxon>
        <taxon>Weeksellaceae</taxon>
        <taxon>Chryseobacterium group</taxon>
        <taxon>Chryseobacterium</taxon>
    </lineage>
</organism>